<dbReference type="Proteomes" id="UP001321760">
    <property type="component" value="Unassembled WGS sequence"/>
</dbReference>
<keyword evidence="3" id="KW-1185">Reference proteome</keyword>
<evidence type="ECO:0000313" key="2">
    <source>
        <dbReference type="EMBL" id="KAK4447950.1"/>
    </source>
</evidence>
<name>A0AAV9GKJ1_9PEZI</name>
<reference evidence="2" key="1">
    <citation type="journal article" date="2023" name="Mol. Phylogenet. Evol.">
        <title>Genome-scale phylogeny and comparative genomics of the fungal order Sordariales.</title>
        <authorList>
            <person name="Hensen N."/>
            <person name="Bonometti L."/>
            <person name="Westerberg I."/>
            <person name="Brannstrom I.O."/>
            <person name="Guillou S."/>
            <person name="Cros-Aarteil S."/>
            <person name="Calhoun S."/>
            <person name="Haridas S."/>
            <person name="Kuo A."/>
            <person name="Mondo S."/>
            <person name="Pangilinan J."/>
            <person name="Riley R."/>
            <person name="LaButti K."/>
            <person name="Andreopoulos B."/>
            <person name="Lipzen A."/>
            <person name="Chen C."/>
            <person name="Yan M."/>
            <person name="Daum C."/>
            <person name="Ng V."/>
            <person name="Clum A."/>
            <person name="Steindorff A."/>
            <person name="Ohm R.A."/>
            <person name="Martin F."/>
            <person name="Silar P."/>
            <person name="Natvig D.O."/>
            <person name="Lalanne C."/>
            <person name="Gautier V."/>
            <person name="Ament-Velasquez S.L."/>
            <person name="Kruys A."/>
            <person name="Hutchinson M.I."/>
            <person name="Powell A.J."/>
            <person name="Barry K."/>
            <person name="Miller A.N."/>
            <person name="Grigoriev I.V."/>
            <person name="Debuchy R."/>
            <person name="Gladieux P."/>
            <person name="Hiltunen Thoren M."/>
            <person name="Johannesson H."/>
        </authorList>
    </citation>
    <scope>NUCLEOTIDE SEQUENCE</scope>
    <source>
        <strain evidence="2">PSN243</strain>
    </source>
</reference>
<comment type="caution">
    <text evidence="2">The sequence shown here is derived from an EMBL/GenBank/DDBJ whole genome shotgun (WGS) entry which is preliminary data.</text>
</comment>
<feature type="region of interest" description="Disordered" evidence="1">
    <location>
        <begin position="252"/>
        <end position="272"/>
    </location>
</feature>
<dbReference type="AlphaFoldDB" id="A0AAV9GKJ1"/>
<gene>
    <name evidence="2" type="ORF">QBC34DRAFT_466531</name>
</gene>
<organism evidence="2 3">
    <name type="scientific">Podospora aff. communis PSN243</name>
    <dbReference type="NCBI Taxonomy" id="3040156"/>
    <lineage>
        <taxon>Eukaryota</taxon>
        <taxon>Fungi</taxon>
        <taxon>Dikarya</taxon>
        <taxon>Ascomycota</taxon>
        <taxon>Pezizomycotina</taxon>
        <taxon>Sordariomycetes</taxon>
        <taxon>Sordariomycetidae</taxon>
        <taxon>Sordariales</taxon>
        <taxon>Podosporaceae</taxon>
        <taxon>Podospora</taxon>
    </lineage>
</organism>
<protein>
    <submittedName>
        <fullName evidence="2">Uncharacterized protein</fullName>
    </submittedName>
</protein>
<sequence>MHRYRTSNDWDDWSVQFSEKARELRVLEQVHPESSSRWMEKPGEGPAVSWYEGDILAIKNRIDDAARAGELGGVGREELEPQNSGELTADGLRDWEMACSDHKDSQRRSIVESMDETTNAQEDPRCLYKALLDLADKVLPMRRLLVQKRYRAHLQDLAGLNTKDDIKKWAQQWDVRMHKLIRYKCTDASDQGVWFDDLLTAASNNAILRSWSFVLRGAFLNSIVMGTRQMGHTEAHYLLLQQLDLMTYMPEDDEGSARRRGQKRKRGGGENGLVLRTEKILKPLQALLLQSKPQIESSGSD</sequence>
<dbReference type="EMBL" id="MU865946">
    <property type="protein sequence ID" value="KAK4447950.1"/>
    <property type="molecule type" value="Genomic_DNA"/>
</dbReference>
<reference evidence="2" key="2">
    <citation type="submission" date="2023-05" db="EMBL/GenBank/DDBJ databases">
        <authorList>
            <consortium name="Lawrence Berkeley National Laboratory"/>
            <person name="Steindorff A."/>
            <person name="Hensen N."/>
            <person name="Bonometti L."/>
            <person name="Westerberg I."/>
            <person name="Brannstrom I.O."/>
            <person name="Guillou S."/>
            <person name="Cros-Aarteil S."/>
            <person name="Calhoun S."/>
            <person name="Haridas S."/>
            <person name="Kuo A."/>
            <person name="Mondo S."/>
            <person name="Pangilinan J."/>
            <person name="Riley R."/>
            <person name="Labutti K."/>
            <person name="Andreopoulos B."/>
            <person name="Lipzen A."/>
            <person name="Chen C."/>
            <person name="Yanf M."/>
            <person name="Daum C."/>
            <person name="Ng V."/>
            <person name="Clum A."/>
            <person name="Ohm R."/>
            <person name="Martin F."/>
            <person name="Silar P."/>
            <person name="Natvig D."/>
            <person name="Lalanne C."/>
            <person name="Gautier V."/>
            <person name="Ament-Velasquez S.L."/>
            <person name="Kruys A."/>
            <person name="Hutchinson M.I."/>
            <person name="Powell A.J."/>
            <person name="Barry K."/>
            <person name="Miller A.N."/>
            <person name="Grigoriev I.V."/>
            <person name="Debuchy R."/>
            <person name="Gladieux P."/>
            <person name="Thoren M.H."/>
            <person name="Johannesson H."/>
        </authorList>
    </citation>
    <scope>NUCLEOTIDE SEQUENCE</scope>
    <source>
        <strain evidence="2">PSN243</strain>
    </source>
</reference>
<evidence type="ECO:0000256" key="1">
    <source>
        <dbReference type="SAM" id="MobiDB-lite"/>
    </source>
</evidence>
<proteinExistence type="predicted"/>
<evidence type="ECO:0000313" key="3">
    <source>
        <dbReference type="Proteomes" id="UP001321760"/>
    </source>
</evidence>
<accession>A0AAV9GKJ1</accession>